<reference evidence="4 5" key="1">
    <citation type="journal article" date="2008" name="PLoS Genet.">
        <title>Genomic islands in the pathogenic filamentous fungus Aspergillus fumigatus.</title>
        <authorList>
            <person name="Fedorova N.D."/>
            <person name="Khaldi N."/>
            <person name="Joardar V.S."/>
            <person name="Maiti R."/>
            <person name="Amedeo P."/>
            <person name="Anderson M.J."/>
            <person name="Crabtree J."/>
            <person name="Silva J.C."/>
            <person name="Badger J.H."/>
            <person name="Albarraq A."/>
            <person name="Angiuoli S."/>
            <person name="Bussey H."/>
            <person name="Bowyer P."/>
            <person name="Cotty P.J."/>
            <person name="Dyer P.S."/>
            <person name="Egan A."/>
            <person name="Galens K."/>
            <person name="Fraser-Liggett C.M."/>
            <person name="Haas B.J."/>
            <person name="Inman J.M."/>
            <person name="Kent R."/>
            <person name="Lemieux S."/>
            <person name="Malavazi I."/>
            <person name="Orvis J."/>
            <person name="Roemer T."/>
            <person name="Ronning C.M."/>
            <person name="Sundaram J.P."/>
            <person name="Sutton G."/>
            <person name="Turner G."/>
            <person name="Venter J.C."/>
            <person name="White O.R."/>
            <person name="Whitty B.R."/>
            <person name="Youngman P."/>
            <person name="Wolfe K.H."/>
            <person name="Goldman G.H."/>
            <person name="Wortman J.R."/>
            <person name="Jiang B."/>
            <person name="Denning D.W."/>
            <person name="Nierman W.C."/>
        </authorList>
    </citation>
    <scope>NUCLEOTIDE SEQUENCE [LARGE SCALE GENOMIC DNA]</scope>
    <source>
        <strain evidence="5">ATCC 1007 / CBS 513.65 / DSM 816 / NCTC 3887 / NRRL 1</strain>
    </source>
</reference>
<dbReference type="GO" id="GO:0016787">
    <property type="term" value="F:hydrolase activity"/>
    <property type="evidence" value="ECO:0007669"/>
    <property type="project" value="UniProtKB-KW"/>
</dbReference>
<evidence type="ECO:0000313" key="4">
    <source>
        <dbReference type="EMBL" id="EAW11879.1"/>
    </source>
</evidence>
<dbReference type="KEGG" id="act:ACLA_006360"/>
<sequence>MLLALLLAIGCVAGTVRAIGQEPIIAFQNGKDVFKLADRNTAPGVIVLDGNDWPGVIRAASDLAVDFGRVTGMNFTKELVNSTNPHDEFPVHGNNKGVIIAGTIGKSRLIDSLVQQGKINVDKTRGKWEAFQSEYVHNPVPGVPSALVVSGSDKRGVIYGLYDISEQIGVSPWYWFADVAPAKHSEIYALKKKKVQGPPSVKYRGMFINDEQPALTNWINENYPPAKYGPGFNAHFYSRVYELLLRLRANYLWPAMWNNAFYADDPRNGETADEYGIVMGTSHTEPMARATNEQALFMEGPWSWDTNEKNITQFFKEGVERAKNFDTLWTEGMRGFGDEASETLTAESLGSVVRVQQKILSEVLNTTDLSTIPQVWCLYKEVGQYFEQGLRVPDDITLLWADDNWGNIQRLPVGNETERSAGAGVYYHFDYVGEPRDYKWINTISLQKTWEQMHLAYERQAKQIWIVNIGDLKGLELPLNHFFDLGYDTLKWASPDSTLQWLTQWAAREFGEKVSKEVADIMARYGMYAARRKYELVDPNTYNVINYNEADNVLNEWKALADDAQKIYKGLDASVQPSFFELVLHPCLAGATVINIHITAAKNKLYASQRRTSANTLAEQALKLFKDDYALAQRYHELLDGKWNHIMDQTHLGYNYWQQPMRNVLPPLAYTQILEESLAGSMGVSVEGSNASIPGDDQWHSLSSNTLALPPLDPYGPSSRWIEVYSRGTQDFTFTVSPHDSWVKATPSTGKVSASGNNTDVRVQLSVDWSKVPAGSHMASINVTIASEDYGNTGMPTVQLPVNNTSVPADFHGFVESDATVSIEAEHATRNTTTDDASYAVIPGYGRTLSGVTLLPVTVETQQPPSSPRLEYDMYLFSNVSNIKATVYLGPSLNTDHSRPLKYAIAFNDDEPQVVQFVPTTPMGTLPSAWNGVVSDAVWTNTTKHVVKAGGNKNTLKLWAIEPGVVFQKVVVDLGGVRPSYLGPPESKIV</sequence>
<dbReference type="Gene3D" id="3.30.379.10">
    <property type="entry name" value="Chitobiase/beta-hexosaminidase domain 2-like"/>
    <property type="match status" value="1"/>
</dbReference>
<accession>A1CDF2</accession>
<name>A1CDF2_ASPCL</name>
<dbReference type="HOGENOM" id="CLU_004852_1_0_1"/>
<dbReference type="Pfam" id="PF17829">
    <property type="entry name" value="GH115_C"/>
    <property type="match status" value="1"/>
</dbReference>
<evidence type="ECO:0000256" key="2">
    <source>
        <dbReference type="SAM" id="SignalP"/>
    </source>
</evidence>
<feature type="domain" description="Gylcosyl hydrolase 115 C-terminal" evidence="3">
    <location>
        <begin position="813"/>
        <end position="986"/>
    </location>
</feature>
<dbReference type="Pfam" id="PF15979">
    <property type="entry name" value="Glyco_hydro_115"/>
    <property type="match status" value="1"/>
</dbReference>
<dbReference type="eggNOG" id="ENOG502QTU7">
    <property type="taxonomic scope" value="Eukaryota"/>
</dbReference>
<dbReference type="GeneID" id="4705631"/>
<dbReference type="InterPro" id="IPR041437">
    <property type="entry name" value="GH115_C"/>
</dbReference>
<feature type="chain" id="PRO_5002633477" description="Gylcosyl hydrolase 115 C-terminal domain-containing protein" evidence="2">
    <location>
        <begin position="19"/>
        <end position="990"/>
    </location>
</feature>
<dbReference type="Gene3D" id="1.20.58.2150">
    <property type="match status" value="1"/>
</dbReference>
<evidence type="ECO:0000256" key="1">
    <source>
        <dbReference type="ARBA" id="ARBA00022801"/>
    </source>
</evidence>
<keyword evidence="2" id="KW-0732">Signal</keyword>
<dbReference type="Gene3D" id="2.60.120.1620">
    <property type="match status" value="1"/>
</dbReference>
<dbReference type="AlphaFoldDB" id="A1CDF2"/>
<keyword evidence="5" id="KW-1185">Reference proteome</keyword>
<dbReference type="PANTHER" id="PTHR37842">
    <property type="match status" value="1"/>
</dbReference>
<dbReference type="OMA" id="GPRNYKW"/>
<dbReference type="InterPro" id="IPR042301">
    <property type="entry name" value="GH115_sf"/>
</dbReference>
<protein>
    <recommendedName>
        <fullName evidence="3">Gylcosyl hydrolase 115 C-terminal domain-containing protein</fullName>
    </recommendedName>
</protein>
<dbReference type="VEuPathDB" id="FungiDB:ACLA_006360"/>
<gene>
    <name evidence="4" type="ORF">ACLA_006360</name>
</gene>
<dbReference type="Gene3D" id="3.20.20.520">
    <property type="entry name" value="Glycosyl hydrolase family 115"/>
    <property type="match status" value="1"/>
</dbReference>
<dbReference type="InterPro" id="IPR029018">
    <property type="entry name" value="Hex-like_dom2"/>
</dbReference>
<proteinExistence type="predicted"/>
<evidence type="ECO:0000259" key="3">
    <source>
        <dbReference type="Pfam" id="PF17829"/>
    </source>
</evidence>
<dbReference type="RefSeq" id="XP_001273305.1">
    <property type="nucleotide sequence ID" value="XM_001273304.1"/>
</dbReference>
<keyword evidence="1" id="KW-0378">Hydrolase</keyword>
<dbReference type="Proteomes" id="UP000006701">
    <property type="component" value="Unassembled WGS sequence"/>
</dbReference>
<dbReference type="PANTHER" id="PTHR37842:SF2">
    <property type="entry name" value="GYLCOSYL HYDROLASE 115 C-TERMINAL DOMAIN-CONTAINING PROTEIN"/>
    <property type="match status" value="1"/>
</dbReference>
<organism evidence="4 5">
    <name type="scientific">Aspergillus clavatus (strain ATCC 1007 / CBS 513.65 / DSM 816 / NCTC 3887 / NRRL 1 / QM 1276 / 107)</name>
    <dbReference type="NCBI Taxonomy" id="344612"/>
    <lineage>
        <taxon>Eukaryota</taxon>
        <taxon>Fungi</taxon>
        <taxon>Dikarya</taxon>
        <taxon>Ascomycota</taxon>
        <taxon>Pezizomycotina</taxon>
        <taxon>Eurotiomycetes</taxon>
        <taxon>Eurotiomycetidae</taxon>
        <taxon>Eurotiales</taxon>
        <taxon>Aspergillaceae</taxon>
        <taxon>Aspergillus</taxon>
        <taxon>Aspergillus subgen. Fumigati</taxon>
    </lineage>
</organism>
<evidence type="ECO:0000313" key="5">
    <source>
        <dbReference type="Proteomes" id="UP000006701"/>
    </source>
</evidence>
<dbReference type="InterPro" id="IPR031924">
    <property type="entry name" value="GH115"/>
</dbReference>
<feature type="signal peptide" evidence="2">
    <location>
        <begin position="1"/>
        <end position="18"/>
    </location>
</feature>
<dbReference type="OrthoDB" id="4849794at2759"/>
<dbReference type="EMBL" id="DS027051">
    <property type="protein sequence ID" value="EAW11879.1"/>
    <property type="molecule type" value="Genomic_DNA"/>
</dbReference>